<dbReference type="Pfam" id="PF17657">
    <property type="entry name" value="DNA_pol3_finger"/>
    <property type="match status" value="1"/>
</dbReference>
<dbReference type="InterPro" id="IPR011708">
    <property type="entry name" value="DNA_pol3_alpha_NTPase_dom"/>
</dbReference>
<keyword evidence="7" id="KW-0239">DNA-directed DNA polymerase</keyword>
<keyword evidence="3 11" id="KW-0808">Transferase</keyword>
<dbReference type="NCBIfam" id="NF004225">
    <property type="entry name" value="PRK05672.1"/>
    <property type="match status" value="1"/>
</dbReference>
<dbReference type="InterPro" id="IPR003141">
    <property type="entry name" value="Pol/His_phosphatase_N"/>
</dbReference>
<keyword evidence="5" id="KW-0235">DNA replication</keyword>
<evidence type="ECO:0000256" key="6">
    <source>
        <dbReference type="ARBA" id="ARBA00022763"/>
    </source>
</evidence>
<evidence type="ECO:0000256" key="9">
    <source>
        <dbReference type="ARBA" id="ARBA00049244"/>
    </source>
</evidence>
<comment type="caution">
    <text evidence="11">The sequence shown here is derived from an EMBL/GenBank/DDBJ whole genome shotgun (WGS) entry which is preliminary data.</text>
</comment>
<dbReference type="Pfam" id="PF14579">
    <property type="entry name" value="HHH_6"/>
    <property type="match status" value="1"/>
</dbReference>
<dbReference type="GO" id="GO:0006260">
    <property type="term" value="P:DNA replication"/>
    <property type="evidence" value="ECO:0007669"/>
    <property type="project" value="UniProtKB-KW"/>
</dbReference>
<dbReference type="Pfam" id="PF02811">
    <property type="entry name" value="PHP"/>
    <property type="match status" value="1"/>
</dbReference>
<evidence type="ECO:0000256" key="4">
    <source>
        <dbReference type="ARBA" id="ARBA00022695"/>
    </source>
</evidence>
<dbReference type="Gene3D" id="3.20.20.140">
    <property type="entry name" value="Metal-dependent hydrolases"/>
    <property type="match status" value="1"/>
</dbReference>
<gene>
    <name evidence="11" type="primary">dnaE</name>
    <name evidence="11" type="ORF">FE633_17235</name>
</gene>
<keyword evidence="4 11" id="KW-0548">Nucleotidyltransferase</keyword>
<dbReference type="InterPro" id="IPR004013">
    <property type="entry name" value="PHP_dom"/>
</dbReference>
<evidence type="ECO:0000256" key="3">
    <source>
        <dbReference type="ARBA" id="ARBA00022679"/>
    </source>
</evidence>
<dbReference type="PANTHER" id="PTHR32294">
    <property type="entry name" value="DNA POLYMERASE III SUBUNIT ALPHA"/>
    <property type="match status" value="1"/>
</dbReference>
<proteinExistence type="predicted"/>
<dbReference type="EC" id="2.7.7.7" evidence="1"/>
<evidence type="ECO:0000313" key="11">
    <source>
        <dbReference type="EMBL" id="TLS44893.1"/>
    </source>
</evidence>
<dbReference type="PANTHER" id="PTHR32294:SF4">
    <property type="entry name" value="ERROR-PRONE DNA POLYMERASE"/>
    <property type="match status" value="1"/>
</dbReference>
<evidence type="ECO:0000256" key="5">
    <source>
        <dbReference type="ARBA" id="ARBA00022705"/>
    </source>
</evidence>
<comment type="catalytic activity">
    <reaction evidence="9">
        <text>DNA(n) + a 2'-deoxyribonucleoside 5'-triphosphate = DNA(n+1) + diphosphate</text>
        <dbReference type="Rhea" id="RHEA:22508"/>
        <dbReference type="Rhea" id="RHEA-COMP:17339"/>
        <dbReference type="Rhea" id="RHEA-COMP:17340"/>
        <dbReference type="ChEBI" id="CHEBI:33019"/>
        <dbReference type="ChEBI" id="CHEBI:61560"/>
        <dbReference type="ChEBI" id="CHEBI:173112"/>
        <dbReference type="EC" id="2.7.7.7"/>
    </reaction>
</comment>
<dbReference type="AlphaFoldDB" id="A0A5R9FVI2"/>
<reference evidence="11 12" key="1">
    <citation type="submission" date="2019-05" db="EMBL/GenBank/DDBJ databases">
        <title>Streptomyces sp. NEAU-C151, a novel actinomycete isolated from soil.</title>
        <authorList>
            <person name="Han L."/>
            <person name="Jiang H."/>
        </authorList>
    </citation>
    <scope>NUCLEOTIDE SEQUENCE [LARGE SCALE GENOMIC DNA]</scope>
    <source>
        <strain evidence="11 12">NEAU-C151</strain>
    </source>
</reference>
<evidence type="ECO:0000313" key="12">
    <source>
        <dbReference type="Proteomes" id="UP000305906"/>
    </source>
</evidence>
<dbReference type="Gene3D" id="1.10.150.870">
    <property type="match status" value="1"/>
</dbReference>
<keyword evidence="6" id="KW-0227">DNA damage</keyword>
<dbReference type="RefSeq" id="WP_138046051.1">
    <property type="nucleotide sequence ID" value="NZ_VBZC01000017.1"/>
</dbReference>
<dbReference type="Proteomes" id="UP000305906">
    <property type="component" value="Unassembled WGS sequence"/>
</dbReference>
<keyword evidence="2" id="KW-0963">Cytoplasm</keyword>
<dbReference type="CDD" id="cd04485">
    <property type="entry name" value="DnaE_OBF"/>
    <property type="match status" value="1"/>
</dbReference>
<evidence type="ECO:0000256" key="1">
    <source>
        <dbReference type="ARBA" id="ARBA00012417"/>
    </source>
</evidence>
<dbReference type="InterPro" id="IPR016195">
    <property type="entry name" value="Pol/histidinol_Pase-like"/>
</dbReference>
<dbReference type="SUPFAM" id="SSF89550">
    <property type="entry name" value="PHP domain-like"/>
    <property type="match status" value="1"/>
</dbReference>
<dbReference type="EMBL" id="VBZC01000017">
    <property type="protein sequence ID" value="TLS44893.1"/>
    <property type="molecule type" value="Genomic_DNA"/>
</dbReference>
<accession>A0A5R9FVI2</accession>
<organism evidence="11 12">
    <name type="scientific">Streptomyces montanus</name>
    <dbReference type="NCBI Taxonomy" id="2580423"/>
    <lineage>
        <taxon>Bacteria</taxon>
        <taxon>Bacillati</taxon>
        <taxon>Actinomycetota</taxon>
        <taxon>Actinomycetes</taxon>
        <taxon>Kitasatosporales</taxon>
        <taxon>Streptomycetaceae</taxon>
        <taxon>Streptomyces</taxon>
    </lineage>
</organism>
<keyword evidence="12" id="KW-1185">Reference proteome</keyword>
<dbReference type="InterPro" id="IPR004805">
    <property type="entry name" value="DnaE2/DnaE/PolC"/>
</dbReference>
<evidence type="ECO:0000256" key="2">
    <source>
        <dbReference type="ARBA" id="ARBA00022490"/>
    </source>
</evidence>
<dbReference type="GO" id="GO:0003887">
    <property type="term" value="F:DNA-directed DNA polymerase activity"/>
    <property type="evidence" value="ECO:0007669"/>
    <property type="project" value="UniProtKB-KW"/>
</dbReference>
<dbReference type="SMART" id="SM00481">
    <property type="entry name" value="POLIIIAc"/>
    <property type="match status" value="1"/>
</dbReference>
<evidence type="ECO:0000259" key="10">
    <source>
        <dbReference type="SMART" id="SM00481"/>
    </source>
</evidence>
<protein>
    <recommendedName>
        <fullName evidence="1">DNA-directed DNA polymerase</fullName>
        <ecNumber evidence="1">2.7.7.7</ecNumber>
    </recommendedName>
</protein>
<dbReference type="GO" id="GO:0006281">
    <property type="term" value="P:DNA repair"/>
    <property type="evidence" value="ECO:0007669"/>
    <property type="project" value="UniProtKB-KW"/>
</dbReference>
<dbReference type="InterPro" id="IPR029460">
    <property type="entry name" value="DNAPol_HHH"/>
</dbReference>
<dbReference type="Pfam" id="PF07733">
    <property type="entry name" value="DNA_pol3_alpha"/>
    <property type="match status" value="1"/>
</dbReference>
<feature type="domain" description="Polymerase/histidinol phosphatase N-terminal" evidence="10">
    <location>
        <begin position="26"/>
        <end position="93"/>
    </location>
</feature>
<dbReference type="NCBIfam" id="TIGR00594">
    <property type="entry name" value="polc"/>
    <property type="match status" value="1"/>
</dbReference>
<sequence>MADPRGKVLHFPGTRAAPTPVGGGWAELHVHSAGSFLFGANHVEELVAEAVRLGIEALAITDVNGLYGARRLAEAAGEYGIGSIYGAELTLDQDLGSIVVIARSLLGFTRLSAAISAGQLAGAKGAPLYDLDALSAAAYEGEWAILTGCPVVGEAAYDTDAIHARMDRLVDLFGRTHLHAELVDHRLPEDGPRNAAVHAAAERWRLPVVATNAVRYAAPRSARLAAALTALHRRENLDTAIGELPPAPTAHLRTAEEMRILMARYPQAIASAVGLARSSVIDLSKLRPQLPDFEVPAGHTPDSYLRHLAEEGCARRYGPRTDPAAGAAWKQLDYELSVITDMGMQGYFLICWDITRYAAEQGIWCQGRGSAASSVVCYALGITSVDALKHGLLFERFLHAEKTDPDIDIDFENDRREEVIQYLYTKYGRSHCAQVANLITYQPRLSVRDSARALGYPTARINEMTRHIHHEPPGPEADIPGDVRSLAGQLHTLPRHLGIHVGGMVLTRQPIGEIMPVEWATREGRSVLQGDKDDVAAAHLLKIDILGLGMLAALHTACDLIAEHHGIRLDMASIPQDDPDVYAMIAAGQTIGVFQAESLAQVSTLPQLQPRCFEDLAVAASIIRPGPIQAGSKHPYLRRRAGLEPVTYPHPLAEPALSKTLGVALWQEQAMALAIDCAGFTPGEADRLRKAMAAKHSPERVAQLRGRLLAGMAAKGIDQAASERIVGMIEAFSDYGFPQSHAQSMAGIIYASAWVKYHFPHAMLAGIMAHLPMGFYDSQTLIQDAKQHGIEVRSVDIQRSGAHATLEPHTDQPEQRSAIRRGLTSVTGISEEIAKRILTARGTVAFRSVADVARRTRLSAKLMEQLATAGAFDGLGVDRRTALWSAGAYTGEIQDVLPGLDDLAPAPELPVMTAAEATAADLDASGASANTHPAQHLRALLASHGAQPAHEARDLADQTRVRVGGLAKYIQRPPTAKGVAFGALEDETGMINLVFSPPVWDRTREIVLGAPAVLLDGHIERDRGSVNMIVHRAHALAGHARAHQPGRFR</sequence>
<evidence type="ECO:0000256" key="8">
    <source>
        <dbReference type="ARBA" id="ARBA00023204"/>
    </source>
</evidence>
<dbReference type="InterPro" id="IPR040982">
    <property type="entry name" value="DNA_pol3_finger"/>
</dbReference>
<evidence type="ECO:0000256" key="7">
    <source>
        <dbReference type="ARBA" id="ARBA00022932"/>
    </source>
</evidence>
<keyword evidence="8" id="KW-0234">DNA repair</keyword>
<name>A0A5R9FVI2_9ACTN</name>
<dbReference type="GO" id="GO:0008408">
    <property type="term" value="F:3'-5' exonuclease activity"/>
    <property type="evidence" value="ECO:0007669"/>
    <property type="project" value="InterPro"/>
</dbReference>